<feature type="transmembrane region" description="Helical" evidence="6">
    <location>
        <begin position="398"/>
        <end position="417"/>
    </location>
</feature>
<protein>
    <recommendedName>
        <fullName evidence="7">GOST seven transmembrane domain-containing protein</fullName>
    </recommendedName>
</protein>
<evidence type="ECO:0000313" key="9">
    <source>
        <dbReference type="Proteomes" id="UP000008021"/>
    </source>
</evidence>
<sequence length="743" mass="81312">MEPIMHQDNLDAKSRSSLFPLICHFCHACLPNSIMVLSLFHYYSSGSSVSLFFFLCSLGCGPNKIHGCLPTSKSSLPFSLHFSGSLLLSYFYSTPPPMPPRRRGGGGGSSSSLPSPAMSVMCSMRRLLLAGAAVAVAVVFCAEASVHEYAGERFAGVGNGFVLHGGSEGVYASATAESFVRFEKVAFRRTPEAASVAEEDGNRTVMVAAVIFEAGDRDAVGGERALCCTAGMARLGGCTEGAVVYRAPASSNATGRWPKVLAASFLPGSLVAAFPDETVAVARTGMYTLHFVHCDASLAAGQVVVAEGKTIWKNSRGYLPGRMAPLKPFYGAMSLAFAALAALWFARYARSWREVSPLQNFATAAIALGMVEVTTWYLDLAEFDASGVRPAGTTFWAATSGAVRAAACRVLALLVAMGHGVTRPALGCANARVAALGAAFLAAAEVLDVGENVGIVSDHSPARRLFFILPVAALNTVFIYWIFTSLSRTISKLKARRMTAKLEMYRKFANSLTIAVALSLGWITFEVHFKTTDEHNERWRVAWVIPAVWELISFFLLCAICILWAPSQNSMRFAYSREECEDDTEHDDVEDTRPLIRAGPLSYVDNWACYVTRDAKIILRTDSGVYAKPGEEYKRVHFKTTEEHNDRWQVAWVIPVVWELISFFLLCAICLLWALSQNSTRLAYLREECEDDTERDDEDDDVEDTRPLSYVDNWTCYVTQDAKIILRTDSGVYAIAGEEYKHV</sequence>
<feature type="transmembrane region" description="Helical" evidence="6">
    <location>
        <begin position="329"/>
        <end position="346"/>
    </location>
</feature>
<keyword evidence="9" id="KW-1185">Reference proteome</keyword>
<reference evidence="8" key="1">
    <citation type="submission" date="2015-04" db="UniProtKB">
        <authorList>
            <consortium name="EnsemblPlants"/>
        </authorList>
    </citation>
    <scope>IDENTIFICATION</scope>
</reference>
<reference evidence="8" key="2">
    <citation type="submission" date="2018-05" db="EMBL/GenBank/DDBJ databases">
        <title>OmerRS3 (Oryza meridionalis Reference Sequence Version 3).</title>
        <authorList>
            <person name="Zhang J."/>
            <person name="Kudrna D."/>
            <person name="Lee S."/>
            <person name="Talag J."/>
            <person name="Welchert J."/>
            <person name="Wing R.A."/>
        </authorList>
    </citation>
    <scope>NUCLEOTIDE SEQUENCE [LARGE SCALE GENOMIC DNA]</scope>
    <source>
        <strain evidence="8">cv. OR44</strain>
    </source>
</reference>
<feature type="domain" description="GOST seven transmembrane" evidence="7">
    <location>
        <begin position="636"/>
        <end position="679"/>
    </location>
</feature>
<accession>A0A0E0EEB3</accession>
<dbReference type="InterPro" id="IPR053937">
    <property type="entry name" value="GOST_TM"/>
</dbReference>
<keyword evidence="3" id="KW-0732">Signal</keyword>
<dbReference type="PANTHER" id="PTHR21229:SF20">
    <property type="entry name" value="OS07G0614600 PROTEIN"/>
    <property type="match status" value="1"/>
</dbReference>
<keyword evidence="5 6" id="KW-0472">Membrane</keyword>
<feature type="transmembrane region" description="Helical" evidence="6">
    <location>
        <begin position="541"/>
        <end position="565"/>
    </location>
</feature>
<feature type="transmembrane region" description="Helical" evidence="6">
    <location>
        <begin position="650"/>
        <end position="675"/>
    </location>
</feature>
<evidence type="ECO:0000256" key="5">
    <source>
        <dbReference type="ARBA" id="ARBA00023136"/>
    </source>
</evidence>
<dbReference type="Proteomes" id="UP000008021">
    <property type="component" value="Chromosome 7"/>
</dbReference>
<dbReference type="GO" id="GO:0005794">
    <property type="term" value="C:Golgi apparatus"/>
    <property type="evidence" value="ECO:0007669"/>
    <property type="project" value="TreeGrafter"/>
</dbReference>
<evidence type="ECO:0000256" key="3">
    <source>
        <dbReference type="ARBA" id="ARBA00022729"/>
    </source>
</evidence>
<comment type="subcellular location">
    <subcellularLocation>
        <location evidence="1">Membrane</location>
        <topology evidence="1">Multi-pass membrane protein</topology>
    </subcellularLocation>
</comment>
<organism evidence="8">
    <name type="scientific">Oryza meridionalis</name>
    <dbReference type="NCBI Taxonomy" id="40149"/>
    <lineage>
        <taxon>Eukaryota</taxon>
        <taxon>Viridiplantae</taxon>
        <taxon>Streptophyta</taxon>
        <taxon>Embryophyta</taxon>
        <taxon>Tracheophyta</taxon>
        <taxon>Spermatophyta</taxon>
        <taxon>Magnoliopsida</taxon>
        <taxon>Liliopsida</taxon>
        <taxon>Poales</taxon>
        <taxon>Poaceae</taxon>
        <taxon>BOP clade</taxon>
        <taxon>Oryzoideae</taxon>
        <taxon>Oryzeae</taxon>
        <taxon>Oryzinae</taxon>
        <taxon>Oryza</taxon>
    </lineage>
</organism>
<dbReference type="eggNOG" id="KOG2568">
    <property type="taxonomic scope" value="Eukaryota"/>
</dbReference>
<keyword evidence="4 6" id="KW-1133">Transmembrane helix</keyword>
<feature type="transmembrane region" description="Helical" evidence="6">
    <location>
        <begin position="358"/>
        <end position="378"/>
    </location>
</feature>
<evidence type="ECO:0000256" key="1">
    <source>
        <dbReference type="ARBA" id="ARBA00004141"/>
    </source>
</evidence>
<feature type="transmembrane region" description="Helical" evidence="6">
    <location>
        <begin position="467"/>
        <end position="487"/>
    </location>
</feature>
<dbReference type="GO" id="GO:0016020">
    <property type="term" value="C:membrane"/>
    <property type="evidence" value="ECO:0007669"/>
    <property type="project" value="UniProtKB-SubCell"/>
</dbReference>
<dbReference type="InterPro" id="IPR009637">
    <property type="entry name" value="GPR107/GPR108-like"/>
</dbReference>
<feature type="transmembrane region" description="Helical" evidence="6">
    <location>
        <begin position="508"/>
        <end position="529"/>
    </location>
</feature>
<dbReference type="Gramene" id="OMERI07G18430.1">
    <property type="protein sequence ID" value="OMERI07G18430.1"/>
    <property type="gene ID" value="OMERI07G18430"/>
</dbReference>
<dbReference type="EnsemblPlants" id="OMERI07G18430.1">
    <property type="protein sequence ID" value="OMERI07G18430.1"/>
    <property type="gene ID" value="OMERI07G18430"/>
</dbReference>
<name>A0A0E0EEB3_9ORYZ</name>
<proteinExistence type="predicted"/>
<dbReference type="AlphaFoldDB" id="A0A0E0EEB3"/>
<feature type="transmembrane region" description="Helical" evidence="6">
    <location>
        <begin position="429"/>
        <end position="447"/>
    </location>
</feature>
<evidence type="ECO:0000256" key="2">
    <source>
        <dbReference type="ARBA" id="ARBA00022692"/>
    </source>
</evidence>
<evidence type="ECO:0000256" key="4">
    <source>
        <dbReference type="ARBA" id="ARBA00022989"/>
    </source>
</evidence>
<feature type="domain" description="GOST seven transmembrane" evidence="7">
    <location>
        <begin position="325"/>
        <end position="570"/>
    </location>
</feature>
<dbReference type="Pfam" id="PF06814">
    <property type="entry name" value="GOST_TM"/>
    <property type="match status" value="2"/>
</dbReference>
<evidence type="ECO:0000256" key="6">
    <source>
        <dbReference type="SAM" id="Phobius"/>
    </source>
</evidence>
<keyword evidence="2 6" id="KW-0812">Transmembrane</keyword>
<evidence type="ECO:0000313" key="8">
    <source>
        <dbReference type="EnsemblPlants" id="OMERI07G18430.1"/>
    </source>
</evidence>
<dbReference type="PANTHER" id="PTHR21229">
    <property type="entry name" value="LUNG SEVEN TRANSMEMBRANE RECEPTOR"/>
    <property type="match status" value="1"/>
</dbReference>
<evidence type="ECO:0000259" key="7">
    <source>
        <dbReference type="Pfam" id="PF06814"/>
    </source>
</evidence>